<feature type="binding site" evidence="6">
    <location>
        <position position="33"/>
    </location>
    <ligand>
        <name>S-adenosyl-L-methionine</name>
        <dbReference type="ChEBI" id="CHEBI:59789"/>
    </ligand>
</feature>
<dbReference type="PIRSF" id="PIRSF037350">
    <property type="entry name" value="Mtase_ZK1128_prd"/>
    <property type="match status" value="1"/>
</dbReference>
<feature type="compositionally biased region" description="Basic and acidic residues" evidence="7">
    <location>
        <begin position="400"/>
        <end position="421"/>
    </location>
</feature>
<dbReference type="PANTHER" id="PTHR13393:SF0">
    <property type="entry name" value="RNA N6-ADENOSINE-METHYLTRANSFERASE METTL16"/>
    <property type="match status" value="1"/>
</dbReference>
<keyword evidence="4 6" id="KW-0949">S-adenosyl-L-methionine</keyword>
<comment type="function">
    <text evidence="5">RNA N6-methyltransferase that methylates adenosine residues at the N(6) position of a subset of RNAs and is involved in S-adenosyl-L-methionine homeostasis by regulating expression of MAT2A transcripts. Able to N6-methylate a subset of mRNAs and U6 small nuclear RNAs (U6 snRNAs). In contrast to the METTL3-METTL14 heterodimer, only able to methylate a limited number of RNAs: requires both a 5'UACAGAGAA-3' nonamer sequence and a specific RNA structure.</text>
</comment>
<dbReference type="GO" id="GO:0005634">
    <property type="term" value="C:nucleus"/>
    <property type="evidence" value="ECO:0007669"/>
    <property type="project" value="TreeGrafter"/>
</dbReference>
<dbReference type="PANTHER" id="PTHR13393">
    <property type="entry name" value="SAM-DEPENDENT METHYLTRANSFERASE"/>
    <property type="match status" value="1"/>
</dbReference>
<evidence type="ECO:0000256" key="3">
    <source>
        <dbReference type="ARBA" id="ARBA00022679"/>
    </source>
</evidence>
<reference evidence="9" key="1">
    <citation type="journal article" date="2013" name="Nat. Genet.">
        <title>The draft genomes of soft-shell turtle and green sea turtle yield insights into the development and evolution of the turtle-specific body plan.</title>
        <authorList>
            <person name="Wang Z."/>
            <person name="Pascual-Anaya J."/>
            <person name="Zadissa A."/>
            <person name="Li W."/>
            <person name="Niimura Y."/>
            <person name="Huang Z."/>
            <person name="Li C."/>
            <person name="White S."/>
            <person name="Xiong Z."/>
            <person name="Fang D."/>
            <person name="Wang B."/>
            <person name="Ming Y."/>
            <person name="Chen Y."/>
            <person name="Zheng Y."/>
            <person name="Kuraku S."/>
            <person name="Pignatelli M."/>
            <person name="Herrero J."/>
            <person name="Beal K."/>
            <person name="Nozawa M."/>
            <person name="Li Q."/>
            <person name="Wang J."/>
            <person name="Zhang H."/>
            <person name="Yu L."/>
            <person name="Shigenobu S."/>
            <person name="Wang J."/>
            <person name="Liu J."/>
            <person name="Flicek P."/>
            <person name="Searle S."/>
            <person name="Wang J."/>
            <person name="Kuratani S."/>
            <person name="Yin Y."/>
            <person name="Aken B."/>
            <person name="Zhang G."/>
            <person name="Irie N."/>
        </authorList>
    </citation>
    <scope>NUCLEOTIDE SEQUENCE [LARGE SCALE GENOMIC DNA]</scope>
</reference>
<dbReference type="EMBL" id="KB535353">
    <property type="protein sequence ID" value="EMP33637.1"/>
    <property type="molecule type" value="Genomic_DNA"/>
</dbReference>
<feature type="binding site" evidence="6">
    <location>
        <position position="107"/>
    </location>
    <ligand>
        <name>S-adenosyl-L-methionine</name>
        <dbReference type="ChEBI" id="CHEBI:59789"/>
    </ligand>
</feature>
<dbReference type="GO" id="GO:0010608">
    <property type="term" value="P:post-transcriptional regulation of gene expression"/>
    <property type="evidence" value="ECO:0007669"/>
    <property type="project" value="UniProtKB-UniRule"/>
</dbReference>
<accession>M7BZT6</accession>
<evidence type="ECO:0000256" key="6">
    <source>
        <dbReference type="PIRSR" id="PIRSR037350-1"/>
    </source>
</evidence>
<dbReference type="InterPro" id="IPR029063">
    <property type="entry name" value="SAM-dependent_MTases_sf"/>
</dbReference>
<keyword evidence="9" id="KW-1185">Reference proteome</keyword>
<dbReference type="Proteomes" id="UP000031443">
    <property type="component" value="Unassembled WGS sequence"/>
</dbReference>
<dbReference type="InterPro" id="IPR010286">
    <property type="entry name" value="METTL16/RlmF"/>
</dbReference>
<dbReference type="AlphaFoldDB" id="M7BZT6"/>
<dbReference type="InterPro" id="IPR017182">
    <property type="entry name" value="METTL16/PsiM"/>
</dbReference>
<dbReference type="STRING" id="8469.M7BZT6"/>
<evidence type="ECO:0000256" key="7">
    <source>
        <dbReference type="SAM" id="MobiDB-lite"/>
    </source>
</evidence>
<proteinExistence type="inferred from homology"/>
<dbReference type="CDD" id="cd02440">
    <property type="entry name" value="AdoMet_MTases"/>
    <property type="match status" value="1"/>
</dbReference>
<keyword evidence="2 5" id="KW-0489">Methyltransferase</keyword>
<feature type="binding site" evidence="6">
    <location>
        <position position="56"/>
    </location>
    <ligand>
        <name>S-adenosyl-L-methionine</name>
        <dbReference type="ChEBI" id="CHEBI:59789"/>
    </ligand>
</feature>
<keyword evidence="3 5" id="KW-0808">Transferase</keyword>
<sequence length="552" mass="61878">MVVVTAMMALMRMPKQHKYPIIAQVDDSIDSQGTGASCIYPLLGATLNGWYFLATEVDDMCFNYAKKNVEQNNLSDLIKVVKVPQKTLLMDALKEESEIIYDFCMCNPPFFANQLEAKCLCIGVTGGSTYHPRPNPTAPIGLELRPIVAAGEAPPDAGPMFPGPLLCIGAGEGTCCCCCCCCFRKLLEGVNSRNPRRPPPSSVNTGGITEIMAEGGELEFVKRIIHDSLQLKKRLRWYSCMLGKKCSLAPLKEELRIQGVPKVTHTEFCQGRTMRWALAWSFYDDVRVPSPPSKRRKLEKPRKPITFIVLASTIKELSIKASAMGWDAVEGIAVVTKWIEKILTDLKVQYKYVPCGEDEVSLFLTAIENSWVHLRRKKRERVRQLRELPRASEDILQAVEEKNSQKDSKNNPECEQNKTENFEMGSVMLDEDVGSAKNDRQREDSPAKEENSEERMEKEGIEAKQAETLVGEYSSDAKEEPDASEDAGNVTMEKGQSPKGSSGHFLFKCLINVKKEGDDALAEMHWVEGQNRDLMNQLCTYLRNQIFRLVAS</sequence>
<evidence type="ECO:0000313" key="9">
    <source>
        <dbReference type="Proteomes" id="UP000031443"/>
    </source>
</evidence>
<gene>
    <name evidence="8" type="ORF">UY3_09168</name>
</gene>
<protein>
    <recommendedName>
        <fullName evidence="5">U6 small nuclear RNA (adenine-(43)-N(6))-methyltransferase</fullName>
        <ecNumber evidence="5">2.1.1.-</ecNumber>
    </recommendedName>
</protein>
<name>M7BZT6_CHEMY</name>
<dbReference type="GO" id="GO:0070475">
    <property type="term" value="P:rRNA base methylation"/>
    <property type="evidence" value="ECO:0007669"/>
    <property type="project" value="TreeGrafter"/>
</dbReference>
<dbReference type="Gene3D" id="3.40.50.150">
    <property type="entry name" value="Vaccinia Virus protein VP39"/>
    <property type="match status" value="2"/>
</dbReference>
<dbReference type="SUPFAM" id="SSF53335">
    <property type="entry name" value="S-adenosyl-L-methionine-dependent methyltransferases"/>
    <property type="match status" value="1"/>
</dbReference>
<evidence type="ECO:0000256" key="1">
    <source>
        <dbReference type="ARBA" id="ARBA00005878"/>
    </source>
</evidence>
<organism evidence="8 9">
    <name type="scientific">Chelonia mydas</name>
    <name type="common">Green sea-turtle</name>
    <name type="synonym">Chelonia agassizi</name>
    <dbReference type="NCBI Taxonomy" id="8469"/>
    <lineage>
        <taxon>Eukaryota</taxon>
        <taxon>Metazoa</taxon>
        <taxon>Chordata</taxon>
        <taxon>Craniata</taxon>
        <taxon>Vertebrata</taxon>
        <taxon>Euteleostomi</taxon>
        <taxon>Archelosauria</taxon>
        <taxon>Testudinata</taxon>
        <taxon>Testudines</taxon>
        <taxon>Cryptodira</taxon>
        <taxon>Durocryptodira</taxon>
        <taxon>Americhelydia</taxon>
        <taxon>Chelonioidea</taxon>
        <taxon>Cheloniidae</taxon>
        <taxon>Chelonia</taxon>
    </lineage>
</organism>
<feature type="compositionally biased region" description="Basic and acidic residues" evidence="7">
    <location>
        <begin position="437"/>
        <end position="465"/>
    </location>
</feature>
<dbReference type="Pfam" id="PF05971">
    <property type="entry name" value="Methyltransf_10"/>
    <property type="match status" value="2"/>
</dbReference>
<dbReference type="EC" id="2.1.1.-" evidence="5"/>
<evidence type="ECO:0000313" key="8">
    <source>
        <dbReference type="EMBL" id="EMP33637.1"/>
    </source>
</evidence>
<comment type="similarity">
    <text evidence="1 5">Belongs to the methyltransferase superfamily. METTL16/RlmF family.</text>
</comment>
<evidence type="ECO:0000256" key="5">
    <source>
        <dbReference type="PIRNR" id="PIRNR037350"/>
    </source>
</evidence>
<feature type="region of interest" description="Disordered" evidence="7">
    <location>
        <begin position="400"/>
        <end position="500"/>
    </location>
</feature>
<evidence type="ECO:0000256" key="2">
    <source>
        <dbReference type="ARBA" id="ARBA00022603"/>
    </source>
</evidence>
<dbReference type="GO" id="GO:0120048">
    <property type="term" value="F:U6 snRNA (adenine-(43)-N(6))-methyltransferase activity"/>
    <property type="evidence" value="ECO:0007669"/>
    <property type="project" value="UniProtKB-UniRule"/>
</dbReference>
<evidence type="ECO:0000256" key="4">
    <source>
        <dbReference type="ARBA" id="ARBA00022691"/>
    </source>
</evidence>
<dbReference type="eggNOG" id="KOG2912">
    <property type="taxonomic scope" value="Eukaryota"/>
</dbReference>